<reference evidence="2" key="1">
    <citation type="journal article" date="2020" name="ACS Chem. Biol.">
        <title>Genome Mining and Heterologous Expression Reveal Two Distinct Families of Lasso Peptides Highly Conserved in Endofungal Bacteria.</title>
        <authorList>
            <person name="Bratovanov E.V."/>
            <person name="Ishida K."/>
            <person name="Heinze B."/>
            <person name="Pidot S.J."/>
            <person name="Stinear T.P."/>
            <person name="Hegemann J.D."/>
            <person name="Marahiel M.A."/>
            <person name="Hertweck C."/>
        </authorList>
    </citation>
    <scope>NUCLEOTIDE SEQUENCE</scope>
    <source>
        <strain evidence="2">B6</strain>
    </source>
</reference>
<feature type="region of interest" description="Disordered" evidence="1">
    <location>
        <begin position="207"/>
        <end position="246"/>
    </location>
</feature>
<dbReference type="AlphaFoldDB" id="A0A6B9HDQ3"/>
<evidence type="ECO:0000256" key="1">
    <source>
        <dbReference type="SAM" id="MobiDB-lite"/>
    </source>
</evidence>
<dbReference type="EMBL" id="MN695287">
    <property type="protein sequence ID" value="QGY72872.1"/>
    <property type="molecule type" value="Genomic_DNA"/>
</dbReference>
<protein>
    <submittedName>
        <fullName evidence="2">Uncharacterized protein</fullName>
    </submittedName>
</protein>
<feature type="compositionally biased region" description="Polar residues" evidence="1">
    <location>
        <begin position="215"/>
        <end position="235"/>
    </location>
</feature>
<sequence length="246" mass="27595">MNEHEHGKDDEMQADERFRQTLVVASEPSKAIEPSETALDDPSARQQDKALLCLWQFDNLHFDAFILRGLRRLFSYITLVGKGKLYALPAHKLSLLCQHRNLRARLLIGRRDMNRQPMPERIDGPMHRACPFALVAVVACAWATLAARVQRTLVQNHRTGLSLPALRNTQHRTQILNHRFEAARSQPALSLLIHHAFHGGKFAGSMRHAAPARASQRSALHNSRSSQCSIGPSRSDQPDEPTDASS</sequence>
<proteinExistence type="predicted"/>
<organism evidence="2">
    <name type="scientific">Mycetohabitans sp</name>
    <dbReference type="NCBI Taxonomy" id="2571162"/>
    <lineage>
        <taxon>Bacteria</taxon>
        <taxon>Pseudomonadati</taxon>
        <taxon>Pseudomonadota</taxon>
        <taxon>Betaproteobacteria</taxon>
        <taxon>Burkholderiales</taxon>
        <taxon>Burkholderiaceae</taxon>
        <taxon>Mycetohabitans</taxon>
    </lineage>
</organism>
<evidence type="ECO:0000313" key="2">
    <source>
        <dbReference type="EMBL" id="QGY72872.1"/>
    </source>
</evidence>
<accession>A0A6B9HDQ3</accession>
<name>A0A6B9HDQ3_9BURK</name>